<organism evidence="2">
    <name type="scientific">Scrofimicrobium appendicitidis</name>
    <dbReference type="NCBI Taxonomy" id="3079930"/>
    <lineage>
        <taxon>Bacteria</taxon>
        <taxon>Bacillati</taxon>
        <taxon>Actinomycetota</taxon>
        <taxon>Actinomycetes</taxon>
        <taxon>Actinomycetales</taxon>
        <taxon>Actinomycetaceae</taxon>
        <taxon>Scrofimicrobium</taxon>
    </lineage>
</organism>
<name>A0AAU7V9Y7_9ACTO</name>
<dbReference type="EMBL" id="CP138335">
    <property type="protein sequence ID" value="XBW08847.1"/>
    <property type="molecule type" value="Genomic_DNA"/>
</dbReference>
<evidence type="ECO:0000313" key="2">
    <source>
        <dbReference type="EMBL" id="XBW08847.1"/>
    </source>
</evidence>
<dbReference type="PANTHER" id="PTHR38030">
    <property type="entry name" value="PROTOPORPHYRINOGEN IX DEHYDROGENASE [MENAQUINONE]"/>
    <property type="match status" value="1"/>
</dbReference>
<evidence type="ECO:0000259" key="1">
    <source>
        <dbReference type="PROSITE" id="PS50902"/>
    </source>
</evidence>
<dbReference type="GO" id="GO:0006783">
    <property type="term" value="P:heme biosynthetic process"/>
    <property type="evidence" value="ECO:0007669"/>
    <property type="project" value="TreeGrafter"/>
</dbReference>
<protein>
    <submittedName>
        <fullName evidence="2">Flavodoxin domain-containing protein</fullName>
    </submittedName>
</protein>
<feature type="domain" description="Flavodoxin-like" evidence="1">
    <location>
        <begin position="3"/>
        <end position="162"/>
    </location>
</feature>
<gene>
    <name evidence="2" type="ORF">SAC06_04640</name>
</gene>
<accession>A0AAU7V9Y7</accession>
<reference evidence="2" key="1">
    <citation type="submission" date="2023-11" db="EMBL/GenBank/DDBJ databases">
        <title>Scrofimicrobium hongkongense sp. nov., isolated from a patient with peritonitis.</title>
        <authorList>
            <person name="Lao H.Y."/>
            <person name="Wong A.Y.P."/>
            <person name="Ng T.L."/>
            <person name="Wong R.Y.L."/>
            <person name="Yau M.C.Y."/>
            <person name="Lam J.Y.W."/>
            <person name="Siu G.K.H."/>
        </authorList>
    </citation>
    <scope>NUCLEOTIDE SEQUENCE</scope>
    <source>
        <strain evidence="2">R131</strain>
    </source>
</reference>
<dbReference type="GO" id="GO:0010181">
    <property type="term" value="F:FMN binding"/>
    <property type="evidence" value="ECO:0007669"/>
    <property type="project" value="InterPro"/>
</dbReference>
<proteinExistence type="predicted"/>
<dbReference type="InterPro" id="IPR029039">
    <property type="entry name" value="Flavoprotein-like_sf"/>
</dbReference>
<sequence length="162" mass="17883">MKVLVTAASRHGSTLEVAEAIAQRLKTHGIDVEQLPPESVDSLDPYDGVVVGSAVYLRQWADTAKNFVQRFHQDLRDKPSWAFSVGISEVAKGRPEDVHRIGPVAVDGVFHGQKVFPGRYDPSNLNLRERSIGYVAGAVEGDYRDWQEIGQWADEIAQELGA</sequence>
<dbReference type="InterPro" id="IPR026816">
    <property type="entry name" value="Flavodoxin_dom"/>
</dbReference>
<dbReference type="CDD" id="cd01653">
    <property type="entry name" value="GATase1"/>
    <property type="match status" value="1"/>
</dbReference>
<dbReference type="KEGG" id="sapp:SAC06_04640"/>
<dbReference type="Pfam" id="PF12724">
    <property type="entry name" value="Flavodoxin_5"/>
    <property type="match status" value="1"/>
</dbReference>
<dbReference type="PROSITE" id="PS50902">
    <property type="entry name" value="FLAVODOXIN_LIKE"/>
    <property type="match status" value="1"/>
</dbReference>
<dbReference type="AlphaFoldDB" id="A0AAU7V9Y7"/>
<dbReference type="InterPro" id="IPR052200">
    <property type="entry name" value="Protoporphyrinogen_IX_DH"/>
</dbReference>
<dbReference type="PANTHER" id="PTHR38030:SF2">
    <property type="entry name" value="PROTOPORPHYRINOGEN IX DEHYDROGENASE [QUINONE]"/>
    <property type="match status" value="1"/>
</dbReference>
<dbReference type="GO" id="GO:0070819">
    <property type="term" value="F:menaquinone-dependent protoporphyrinogen oxidase activity"/>
    <property type="evidence" value="ECO:0007669"/>
    <property type="project" value="TreeGrafter"/>
</dbReference>
<dbReference type="InterPro" id="IPR008254">
    <property type="entry name" value="Flavodoxin/NO_synth"/>
</dbReference>
<dbReference type="RefSeq" id="WP_350259047.1">
    <property type="nucleotide sequence ID" value="NZ_CP138335.1"/>
</dbReference>
<dbReference type="SUPFAM" id="SSF52218">
    <property type="entry name" value="Flavoproteins"/>
    <property type="match status" value="1"/>
</dbReference>
<dbReference type="Gene3D" id="3.40.50.360">
    <property type="match status" value="1"/>
</dbReference>